<dbReference type="InterPro" id="IPR005260">
    <property type="entry name" value="Asp_kin_monofn"/>
</dbReference>
<dbReference type="AlphaFoldDB" id="A0A250JDZ4"/>
<dbReference type="KEGG" id="cfus:CYFUS_007182"/>
<organism evidence="17 18">
    <name type="scientific">Cystobacter fuscus</name>
    <dbReference type="NCBI Taxonomy" id="43"/>
    <lineage>
        <taxon>Bacteria</taxon>
        <taxon>Pseudomonadati</taxon>
        <taxon>Myxococcota</taxon>
        <taxon>Myxococcia</taxon>
        <taxon>Myxococcales</taxon>
        <taxon>Cystobacterineae</taxon>
        <taxon>Archangiaceae</taxon>
        <taxon>Cystobacter</taxon>
    </lineage>
</organism>
<dbReference type="SUPFAM" id="SSF53633">
    <property type="entry name" value="Carbamate kinase-like"/>
    <property type="match status" value="1"/>
</dbReference>
<evidence type="ECO:0000256" key="3">
    <source>
        <dbReference type="ARBA" id="ARBA00005139"/>
    </source>
</evidence>
<feature type="domain" description="Aspartate/glutamate/uridylate kinase" evidence="15">
    <location>
        <begin position="23"/>
        <end position="250"/>
    </location>
</feature>
<dbReference type="PANTHER" id="PTHR21499">
    <property type="entry name" value="ASPARTATE KINASE"/>
    <property type="match status" value="1"/>
</dbReference>
<feature type="binding site" evidence="12">
    <location>
        <begin position="229"/>
        <end position="230"/>
    </location>
    <ligand>
        <name>ATP</name>
        <dbReference type="ChEBI" id="CHEBI:30616"/>
    </ligand>
</feature>
<dbReference type="GO" id="GO:0005524">
    <property type="term" value="F:ATP binding"/>
    <property type="evidence" value="ECO:0007669"/>
    <property type="project" value="UniProtKB-KW"/>
</dbReference>
<dbReference type="InterPro" id="IPR018042">
    <property type="entry name" value="Aspartate_kinase_CS"/>
</dbReference>
<evidence type="ECO:0000256" key="9">
    <source>
        <dbReference type="ARBA" id="ARBA00022840"/>
    </source>
</evidence>
<evidence type="ECO:0000256" key="11">
    <source>
        <dbReference type="ARBA" id="ARBA00047872"/>
    </source>
</evidence>
<proteinExistence type="inferred from homology"/>
<evidence type="ECO:0000259" key="15">
    <source>
        <dbReference type="Pfam" id="PF00696"/>
    </source>
</evidence>
<sequence>MKPTVISPLPPGGRAYQNHRRPLVVKKFGGTSVAGIERIRNIARMALASQQAGNDVVVVVSAMAGETDRLLKLAHQVLPLPDSREMDVLASTGEQVSVALTALAIQAEGGQAFSLLGHQLPVLTDSAFSRARIQRVEQGPIRRALAQGKIVVVAGFQGVDPDNNITTLGRGGSDTTAVAVAAALKADVCEIYTDVDGVYTADPRVCPSGRKLNTIAYEEMLELASLGAKVLQVRSVEIAMKYEVPVHVRSTFSEEEGTRIVAREQVLEARQLTGLACERGQARVELLGVECSPHQVLEVTDLLADLNVSVDMLCHTRCGLERSRTDISFTLPEGELLRMQPHLEQLSERLGARELRVSSNLAKVSLVGIGLRSDPGIAARLCRVLNQQGIAVSGLVVNELRVSCLLGSGHADDAIRLLHEAFELADETSTEALTASAPA</sequence>
<comment type="similarity">
    <text evidence="4 13">Belongs to the aspartokinase family.</text>
</comment>
<dbReference type="InterPro" id="IPR045865">
    <property type="entry name" value="ACT-like_dom_sf"/>
</dbReference>
<gene>
    <name evidence="17" type="ORF">CYFUS_007182</name>
</gene>
<comment type="pathway">
    <text evidence="3 14">Amino-acid biosynthesis; L-threonine biosynthesis; L-threonine from L-aspartate: step 1/5.</text>
</comment>
<evidence type="ECO:0000256" key="10">
    <source>
        <dbReference type="ARBA" id="ARBA00023154"/>
    </source>
</evidence>
<dbReference type="GO" id="GO:0009089">
    <property type="term" value="P:lysine biosynthetic process via diaminopimelate"/>
    <property type="evidence" value="ECO:0007669"/>
    <property type="project" value="UniProtKB-UniPathway"/>
</dbReference>
<keyword evidence="5 14" id="KW-0028">Amino-acid biosynthesis</keyword>
<dbReference type="GO" id="GO:0004072">
    <property type="term" value="F:aspartate kinase activity"/>
    <property type="evidence" value="ECO:0007669"/>
    <property type="project" value="UniProtKB-EC"/>
</dbReference>
<dbReference type="InterPro" id="IPR001341">
    <property type="entry name" value="Asp_kinase"/>
</dbReference>
<dbReference type="PROSITE" id="PS00324">
    <property type="entry name" value="ASPARTOKINASE"/>
    <property type="match status" value="1"/>
</dbReference>
<dbReference type="NCBIfam" id="NF005154">
    <property type="entry name" value="PRK06635.1-2"/>
    <property type="match status" value="1"/>
</dbReference>
<dbReference type="CDD" id="cd04936">
    <property type="entry name" value="ACT_AKii-LysC-BS-like_2"/>
    <property type="match status" value="1"/>
</dbReference>
<dbReference type="GO" id="GO:0009088">
    <property type="term" value="P:threonine biosynthetic process"/>
    <property type="evidence" value="ECO:0007669"/>
    <property type="project" value="UniProtKB-UniPathway"/>
</dbReference>
<keyword evidence="8 13" id="KW-0418">Kinase</keyword>
<feature type="binding site" evidence="12">
    <location>
        <begin position="27"/>
        <end position="30"/>
    </location>
    <ligand>
        <name>ATP</name>
        <dbReference type="ChEBI" id="CHEBI:30616"/>
    </ligand>
</feature>
<dbReference type="InterPro" id="IPR001048">
    <property type="entry name" value="Asp/Glu/Uridylate_kinase"/>
</dbReference>
<feature type="binding site" evidence="12">
    <location>
        <position position="94"/>
    </location>
    <ligand>
        <name>substrate</name>
    </ligand>
</feature>
<dbReference type="Gene3D" id="3.40.1160.10">
    <property type="entry name" value="Acetylglutamate kinase-like"/>
    <property type="match status" value="1"/>
</dbReference>
<dbReference type="PANTHER" id="PTHR21499:SF3">
    <property type="entry name" value="ASPARTOKINASE"/>
    <property type="match status" value="1"/>
</dbReference>
<dbReference type="NCBIfam" id="NF005155">
    <property type="entry name" value="PRK06635.1-4"/>
    <property type="match status" value="1"/>
</dbReference>
<dbReference type="GO" id="GO:0005829">
    <property type="term" value="C:cytosol"/>
    <property type="evidence" value="ECO:0007669"/>
    <property type="project" value="TreeGrafter"/>
</dbReference>
<accession>A0A250JDZ4</accession>
<evidence type="ECO:0000313" key="17">
    <source>
        <dbReference type="EMBL" id="ATB41712.1"/>
    </source>
</evidence>
<name>A0A250JDZ4_9BACT</name>
<keyword evidence="10" id="KW-0457">Lysine biosynthesis</keyword>
<evidence type="ECO:0000256" key="5">
    <source>
        <dbReference type="ARBA" id="ARBA00022605"/>
    </source>
</evidence>
<evidence type="ECO:0000256" key="8">
    <source>
        <dbReference type="ARBA" id="ARBA00022777"/>
    </source>
</evidence>
<dbReference type="Pfam" id="PF22468">
    <property type="entry name" value="ACT_9"/>
    <property type="match status" value="1"/>
</dbReference>
<comment type="pathway">
    <text evidence="1 14">Amino-acid biosynthesis; L-lysine biosynthesis via DAP pathway; (S)-tetrahydrodipicolinate from L-aspartate: step 1/4.</text>
</comment>
<evidence type="ECO:0000256" key="14">
    <source>
        <dbReference type="RuleBase" id="RU004249"/>
    </source>
</evidence>
<comment type="catalytic activity">
    <reaction evidence="11 13">
        <text>L-aspartate + ATP = 4-phospho-L-aspartate + ADP</text>
        <dbReference type="Rhea" id="RHEA:23776"/>
        <dbReference type="ChEBI" id="CHEBI:29991"/>
        <dbReference type="ChEBI" id="CHEBI:30616"/>
        <dbReference type="ChEBI" id="CHEBI:57535"/>
        <dbReference type="ChEBI" id="CHEBI:456216"/>
        <dbReference type="EC" id="2.7.2.4"/>
    </reaction>
</comment>
<evidence type="ECO:0000313" key="18">
    <source>
        <dbReference type="Proteomes" id="UP000217257"/>
    </source>
</evidence>
<feature type="domain" description="Aspartokinase ACT" evidence="16">
    <location>
        <begin position="364"/>
        <end position="422"/>
    </location>
</feature>
<dbReference type="PIRSF" id="PIRSF000726">
    <property type="entry name" value="Asp_kin"/>
    <property type="match status" value="1"/>
</dbReference>
<dbReference type="Gene3D" id="3.30.2130.10">
    <property type="entry name" value="VC0802-like"/>
    <property type="match status" value="1"/>
</dbReference>
<dbReference type="EC" id="2.7.2.4" evidence="13"/>
<evidence type="ECO:0000256" key="2">
    <source>
        <dbReference type="ARBA" id="ARBA00004986"/>
    </source>
</evidence>
<keyword evidence="9 12" id="KW-0067">ATP-binding</keyword>
<dbReference type="SUPFAM" id="SSF55021">
    <property type="entry name" value="ACT-like"/>
    <property type="match status" value="2"/>
</dbReference>
<dbReference type="UniPathway" id="UPA00050">
    <property type="reaction ID" value="UER00461"/>
</dbReference>
<evidence type="ECO:0000256" key="7">
    <source>
        <dbReference type="ARBA" id="ARBA00022741"/>
    </source>
</evidence>
<feature type="binding site" evidence="12">
    <location>
        <position position="199"/>
    </location>
    <ligand>
        <name>ATP</name>
        <dbReference type="ChEBI" id="CHEBI:30616"/>
    </ligand>
</feature>
<dbReference type="InterPro" id="IPR054352">
    <property type="entry name" value="ACT_Aspartokinase"/>
</dbReference>
<evidence type="ECO:0000256" key="4">
    <source>
        <dbReference type="ARBA" id="ARBA00010122"/>
    </source>
</evidence>
<dbReference type="UniPathway" id="UPA00051">
    <property type="reaction ID" value="UER00462"/>
</dbReference>
<reference evidence="17 18" key="1">
    <citation type="submission" date="2017-06" db="EMBL/GenBank/DDBJ databases">
        <title>Sequencing and comparative analysis of myxobacterial genomes.</title>
        <authorList>
            <person name="Rupp O."/>
            <person name="Goesmann A."/>
            <person name="Sogaard-Andersen L."/>
        </authorList>
    </citation>
    <scope>NUCLEOTIDE SEQUENCE [LARGE SCALE GENOMIC DNA]</scope>
    <source>
        <strain evidence="17 18">DSM 52655</strain>
    </source>
</reference>
<evidence type="ECO:0000256" key="1">
    <source>
        <dbReference type="ARBA" id="ARBA00004766"/>
    </source>
</evidence>
<keyword evidence="6 13" id="KW-0808">Transferase</keyword>
<dbReference type="InterPro" id="IPR036393">
    <property type="entry name" value="AceGlu_kinase-like_sf"/>
</dbReference>
<evidence type="ECO:0000256" key="12">
    <source>
        <dbReference type="PIRSR" id="PIRSR000726-1"/>
    </source>
</evidence>
<dbReference type="CDD" id="cd04261">
    <property type="entry name" value="AAK_AKii-LysC-BS"/>
    <property type="match status" value="1"/>
</dbReference>
<dbReference type="EMBL" id="CP022098">
    <property type="protein sequence ID" value="ATB41712.1"/>
    <property type="molecule type" value="Genomic_DNA"/>
</dbReference>
<feature type="binding site" evidence="12">
    <location>
        <begin position="193"/>
        <end position="194"/>
    </location>
    <ligand>
        <name>ATP</name>
        <dbReference type="ChEBI" id="CHEBI:30616"/>
    </ligand>
</feature>
<dbReference type="Proteomes" id="UP000217257">
    <property type="component" value="Chromosome"/>
</dbReference>
<dbReference type="NCBIfam" id="TIGR00657">
    <property type="entry name" value="asp_kinases"/>
    <property type="match status" value="1"/>
</dbReference>
<keyword evidence="7 12" id="KW-0547">Nucleotide-binding</keyword>
<dbReference type="FunFam" id="3.40.1160.10:FF:000002">
    <property type="entry name" value="Aspartokinase"/>
    <property type="match status" value="1"/>
</dbReference>
<dbReference type="InterPro" id="IPR041740">
    <property type="entry name" value="AKii-LysC-BS"/>
</dbReference>
<feature type="binding site" evidence="12">
    <location>
        <position position="204"/>
    </location>
    <ligand>
        <name>ATP</name>
        <dbReference type="ChEBI" id="CHEBI:30616"/>
    </ligand>
</feature>
<evidence type="ECO:0000259" key="16">
    <source>
        <dbReference type="Pfam" id="PF22468"/>
    </source>
</evidence>
<dbReference type="UniPathway" id="UPA00034">
    <property type="reaction ID" value="UER00015"/>
</dbReference>
<evidence type="ECO:0000256" key="6">
    <source>
        <dbReference type="ARBA" id="ARBA00022679"/>
    </source>
</evidence>
<evidence type="ECO:0000256" key="13">
    <source>
        <dbReference type="RuleBase" id="RU003448"/>
    </source>
</evidence>
<dbReference type="Pfam" id="PF00696">
    <property type="entry name" value="AA_kinase"/>
    <property type="match status" value="1"/>
</dbReference>
<dbReference type="RefSeq" id="WP_095989387.1">
    <property type="nucleotide sequence ID" value="NZ_CP022098.1"/>
</dbReference>
<protein>
    <recommendedName>
        <fullName evidence="13">Aspartokinase</fullName>
        <ecNumber evidence="13">2.7.2.4</ecNumber>
    </recommendedName>
</protein>
<comment type="pathway">
    <text evidence="2 14">Amino-acid biosynthesis; L-methionine biosynthesis via de novo pathway; L-homoserine from L-aspartate: step 1/3.</text>
</comment>
<dbReference type="GO" id="GO:0009090">
    <property type="term" value="P:homoserine biosynthetic process"/>
    <property type="evidence" value="ECO:0007669"/>
    <property type="project" value="TreeGrafter"/>
</dbReference>
<feature type="binding site" evidence="12">
    <location>
        <position position="67"/>
    </location>
    <ligand>
        <name>substrate</name>
    </ligand>
</feature>